<dbReference type="PANTHER" id="PTHR47849:SF8">
    <property type="entry name" value="LECTIN"/>
    <property type="match status" value="1"/>
</dbReference>
<evidence type="ECO:0000256" key="1">
    <source>
        <dbReference type="ARBA" id="ARBA00022669"/>
    </source>
</evidence>
<evidence type="ECO:0000313" key="7">
    <source>
        <dbReference type="Proteomes" id="UP000268162"/>
    </source>
</evidence>
<dbReference type="CDD" id="cd00035">
    <property type="entry name" value="ChtBD1"/>
    <property type="match status" value="1"/>
</dbReference>
<dbReference type="Proteomes" id="UP000268162">
    <property type="component" value="Unassembled WGS sequence"/>
</dbReference>
<dbReference type="GO" id="GO:0008061">
    <property type="term" value="F:chitin binding"/>
    <property type="evidence" value="ECO:0007669"/>
    <property type="project" value="UniProtKB-UniRule"/>
</dbReference>
<dbReference type="InterPro" id="IPR001002">
    <property type="entry name" value="Chitin-bd_1"/>
</dbReference>
<dbReference type="AlphaFoldDB" id="A0A4V1J5B2"/>
<dbReference type="InterPro" id="IPR036861">
    <property type="entry name" value="Endochitinase-like_sf"/>
</dbReference>
<gene>
    <name evidence="6" type="ORF">BJ085DRAFT_30143</name>
</gene>
<dbReference type="EMBL" id="ML002366">
    <property type="protein sequence ID" value="RKP38449.1"/>
    <property type="molecule type" value="Genomic_DNA"/>
</dbReference>
<evidence type="ECO:0000259" key="5">
    <source>
        <dbReference type="PROSITE" id="PS50941"/>
    </source>
</evidence>
<feature type="disulfide bond" evidence="3">
    <location>
        <begin position="92"/>
        <end position="104"/>
    </location>
</feature>
<keyword evidence="4" id="KW-0732">Signal</keyword>
<reference evidence="7" key="1">
    <citation type="journal article" date="2018" name="Nat. Microbiol.">
        <title>Leveraging single-cell genomics to expand the fungal tree of life.</title>
        <authorList>
            <person name="Ahrendt S.R."/>
            <person name="Quandt C.A."/>
            <person name="Ciobanu D."/>
            <person name="Clum A."/>
            <person name="Salamov A."/>
            <person name="Andreopoulos B."/>
            <person name="Cheng J.F."/>
            <person name="Woyke T."/>
            <person name="Pelin A."/>
            <person name="Henrissat B."/>
            <person name="Reynolds N.K."/>
            <person name="Benny G.L."/>
            <person name="Smith M.E."/>
            <person name="James T.Y."/>
            <person name="Grigoriev I.V."/>
        </authorList>
    </citation>
    <scope>NUCLEOTIDE SEQUENCE [LARGE SCALE GENOMIC DNA]</scope>
    <source>
        <strain evidence="7">RSA 468</strain>
    </source>
</reference>
<evidence type="ECO:0000313" key="6">
    <source>
        <dbReference type="EMBL" id="RKP38449.1"/>
    </source>
</evidence>
<dbReference type="Pfam" id="PF00187">
    <property type="entry name" value="Chitin_bind_1"/>
    <property type="match status" value="1"/>
</dbReference>
<dbReference type="SMART" id="SM00270">
    <property type="entry name" value="ChtBD1"/>
    <property type="match status" value="2"/>
</dbReference>
<dbReference type="PROSITE" id="PS50941">
    <property type="entry name" value="CHIT_BIND_I_2"/>
    <property type="match status" value="1"/>
</dbReference>
<feature type="chain" id="PRO_5020547563" description="Chitin-binding type-1 domain-containing protein" evidence="4">
    <location>
        <begin position="17"/>
        <end position="179"/>
    </location>
</feature>
<feature type="signal peptide" evidence="4">
    <location>
        <begin position="1"/>
        <end position="16"/>
    </location>
</feature>
<keyword evidence="2 3" id="KW-1015">Disulfide bond</keyword>
<organism evidence="6 7">
    <name type="scientific">Dimargaris cristalligena</name>
    <dbReference type="NCBI Taxonomy" id="215637"/>
    <lineage>
        <taxon>Eukaryota</taxon>
        <taxon>Fungi</taxon>
        <taxon>Fungi incertae sedis</taxon>
        <taxon>Zoopagomycota</taxon>
        <taxon>Kickxellomycotina</taxon>
        <taxon>Dimargaritomycetes</taxon>
        <taxon>Dimargaritales</taxon>
        <taxon>Dimargaritaceae</taxon>
        <taxon>Dimargaris</taxon>
    </lineage>
</organism>
<keyword evidence="7" id="KW-1185">Reference proteome</keyword>
<dbReference type="SUPFAM" id="SSF57016">
    <property type="entry name" value="Plant lectins/antimicrobial peptides"/>
    <property type="match status" value="2"/>
</dbReference>
<feature type="disulfide bond" evidence="3">
    <location>
        <begin position="97"/>
        <end position="111"/>
    </location>
</feature>
<evidence type="ECO:0000256" key="2">
    <source>
        <dbReference type="ARBA" id="ARBA00023157"/>
    </source>
</evidence>
<comment type="caution">
    <text evidence="3">Lacks conserved residue(s) required for the propagation of feature annotation.</text>
</comment>
<evidence type="ECO:0000256" key="4">
    <source>
        <dbReference type="SAM" id="SignalP"/>
    </source>
</evidence>
<evidence type="ECO:0000256" key="3">
    <source>
        <dbReference type="PROSITE-ProRule" id="PRU00261"/>
    </source>
</evidence>
<dbReference type="Gene3D" id="3.30.60.10">
    <property type="entry name" value="Endochitinase-like"/>
    <property type="match status" value="2"/>
</dbReference>
<accession>A0A4V1J5B2</accession>
<feature type="domain" description="Chitin-binding type-1" evidence="5">
    <location>
        <begin position="83"/>
        <end position="121"/>
    </location>
</feature>
<proteinExistence type="predicted"/>
<protein>
    <recommendedName>
        <fullName evidence="5">Chitin-binding type-1 domain-containing protein</fullName>
    </recommendedName>
</protein>
<keyword evidence="1 3" id="KW-0147">Chitin-binding</keyword>
<sequence>MALCLIAAASPTLAASSSISLNNDNLPAGRCDEYTILPKGTCCSWHGYSGTTDEFCGSLCLYNCPNDRNSTSLLPVGAKLSKDGRCDRNTICPTGSCCSQWGFCGTSNLHCNTNCQFQCTSVSLVDPGQLEQGDKRPENEVTDLYCEEDDTLYDELPICEDLPPFEVPTPVRPAKDGQC</sequence>
<feature type="disulfide bond" evidence="3">
    <location>
        <begin position="115"/>
        <end position="119"/>
    </location>
</feature>
<name>A0A4V1J5B2_9FUNG</name>
<dbReference type="PANTHER" id="PTHR47849">
    <property type="entry name" value="CHITIN-BINDING LECTIN 1"/>
    <property type="match status" value="1"/>
</dbReference>